<sequence>MLTKSQIQAFPKVELHCHLDGSIRPETLLKIANQQNLPIPQELSILEERMQAPQDCSDLNEYLERFDFVLPYLQSEFALEAAAFDVMEQAFEDGVAYIEIRFAPSQSMEQGLSCPQTIQAVARGIARAESIYPVKGNILIIGMRQESVVAISQIFSESISEEKVVGIDLAGPEEDDYVLKLAQTYQLLIDGQNVQLTLHAGECGCIRNVYQAIESGAKRIGHGIILKGDKKAQEFVSRNQICIEGCPTSNVHTKAITDYHQYPFREWLTAGVPFCLNTDNRTVSKTTLTDEYVHMTRHCQMSESELRLLNETAARHSFASEKEKEQLIHRIRHWQINE</sequence>
<evidence type="ECO:0000256" key="6">
    <source>
        <dbReference type="ARBA" id="ARBA00022833"/>
    </source>
</evidence>
<dbReference type="GO" id="GO:0005829">
    <property type="term" value="C:cytosol"/>
    <property type="evidence" value="ECO:0007669"/>
    <property type="project" value="TreeGrafter"/>
</dbReference>
<keyword evidence="4" id="KW-0479">Metal-binding</keyword>
<dbReference type="Gene3D" id="3.20.20.140">
    <property type="entry name" value="Metal-dependent hydrolases"/>
    <property type="match status" value="1"/>
</dbReference>
<dbReference type="GO" id="GO:0046872">
    <property type="term" value="F:metal ion binding"/>
    <property type="evidence" value="ECO:0007669"/>
    <property type="project" value="UniProtKB-KW"/>
</dbReference>
<evidence type="ECO:0000256" key="1">
    <source>
        <dbReference type="ARBA" id="ARBA00001947"/>
    </source>
</evidence>
<keyword evidence="5 8" id="KW-0378">Hydrolase</keyword>
<evidence type="ECO:0000256" key="5">
    <source>
        <dbReference type="ARBA" id="ARBA00022801"/>
    </source>
</evidence>
<dbReference type="GO" id="GO:0006154">
    <property type="term" value="P:adenosine catabolic process"/>
    <property type="evidence" value="ECO:0007669"/>
    <property type="project" value="TreeGrafter"/>
</dbReference>
<evidence type="ECO:0000259" key="7">
    <source>
        <dbReference type="Pfam" id="PF00962"/>
    </source>
</evidence>
<evidence type="ECO:0000256" key="2">
    <source>
        <dbReference type="ARBA" id="ARBA00006676"/>
    </source>
</evidence>
<comment type="similarity">
    <text evidence="2">Belongs to the metallo-dependent hydrolases superfamily. Adenosine and AMP deaminases family.</text>
</comment>
<proteinExistence type="inferred from homology"/>
<dbReference type="Pfam" id="PF00962">
    <property type="entry name" value="A_deaminase"/>
    <property type="match status" value="1"/>
</dbReference>
<feature type="domain" description="Adenosine deaminase" evidence="7">
    <location>
        <begin position="11"/>
        <end position="333"/>
    </location>
</feature>
<evidence type="ECO:0000256" key="4">
    <source>
        <dbReference type="ARBA" id="ARBA00022723"/>
    </source>
</evidence>
<evidence type="ECO:0000313" key="9">
    <source>
        <dbReference type="Proteomes" id="UP000254807"/>
    </source>
</evidence>
<dbReference type="Proteomes" id="UP000254807">
    <property type="component" value="Unassembled WGS sequence"/>
</dbReference>
<comment type="cofactor">
    <cofactor evidence="1">
        <name>Zn(2+)</name>
        <dbReference type="ChEBI" id="CHEBI:29105"/>
    </cofactor>
</comment>
<protein>
    <recommendedName>
        <fullName evidence="3">adenosine deaminase</fullName>
        <ecNumber evidence="3">3.5.4.4</ecNumber>
    </recommendedName>
</protein>
<dbReference type="InterPro" id="IPR006330">
    <property type="entry name" value="Ado/ade_deaminase"/>
</dbReference>
<dbReference type="OrthoDB" id="9779574at2"/>
<dbReference type="AlphaFoldDB" id="A0A376H3C8"/>
<dbReference type="InterPro" id="IPR001365">
    <property type="entry name" value="A_deaminase_dom"/>
</dbReference>
<dbReference type="PANTHER" id="PTHR11409">
    <property type="entry name" value="ADENOSINE DEAMINASE"/>
    <property type="match status" value="1"/>
</dbReference>
<gene>
    <name evidence="8" type="ORF">NCTC12360_01769</name>
</gene>
<keyword evidence="9" id="KW-1185">Reference proteome</keyword>
<dbReference type="GO" id="GO:0004000">
    <property type="term" value="F:adenosine deaminase activity"/>
    <property type="evidence" value="ECO:0007669"/>
    <property type="project" value="UniProtKB-ARBA"/>
</dbReference>
<name>A0A376H3C8_ENTGA</name>
<dbReference type="RefSeq" id="WP_060813612.1">
    <property type="nucleotide sequence ID" value="NZ_JBHULA010000024.1"/>
</dbReference>
<dbReference type="SUPFAM" id="SSF51556">
    <property type="entry name" value="Metallo-dependent hydrolases"/>
    <property type="match status" value="1"/>
</dbReference>
<organism evidence="8 9">
    <name type="scientific">Enterococcus gallinarum</name>
    <dbReference type="NCBI Taxonomy" id="1353"/>
    <lineage>
        <taxon>Bacteria</taxon>
        <taxon>Bacillati</taxon>
        <taxon>Bacillota</taxon>
        <taxon>Bacilli</taxon>
        <taxon>Lactobacillales</taxon>
        <taxon>Enterococcaceae</taxon>
        <taxon>Enterococcus</taxon>
    </lineage>
</organism>
<keyword evidence="6" id="KW-0862">Zinc</keyword>
<dbReference type="InterPro" id="IPR032466">
    <property type="entry name" value="Metal_Hydrolase"/>
</dbReference>
<dbReference type="NCBIfam" id="TIGR01430">
    <property type="entry name" value="aden_deam"/>
    <property type="match status" value="1"/>
</dbReference>
<dbReference type="PANTHER" id="PTHR11409:SF43">
    <property type="entry name" value="ADENOSINE DEAMINASE"/>
    <property type="match status" value="1"/>
</dbReference>
<dbReference type="EMBL" id="UFYW01000001">
    <property type="protein sequence ID" value="STD83305.1"/>
    <property type="molecule type" value="Genomic_DNA"/>
</dbReference>
<evidence type="ECO:0000313" key="8">
    <source>
        <dbReference type="EMBL" id="STD83305.1"/>
    </source>
</evidence>
<accession>A0A376H3C8</accession>
<dbReference type="EC" id="3.5.4.4" evidence="3"/>
<dbReference type="GO" id="GO:0043103">
    <property type="term" value="P:hypoxanthine salvage"/>
    <property type="evidence" value="ECO:0007669"/>
    <property type="project" value="TreeGrafter"/>
</dbReference>
<dbReference type="GO" id="GO:0046103">
    <property type="term" value="P:inosine biosynthetic process"/>
    <property type="evidence" value="ECO:0007669"/>
    <property type="project" value="TreeGrafter"/>
</dbReference>
<reference evidence="8 9" key="1">
    <citation type="submission" date="2018-06" db="EMBL/GenBank/DDBJ databases">
        <authorList>
            <consortium name="Pathogen Informatics"/>
            <person name="Doyle S."/>
        </authorList>
    </citation>
    <scope>NUCLEOTIDE SEQUENCE [LARGE SCALE GENOMIC DNA]</scope>
    <source>
        <strain evidence="8 9">NCTC12360</strain>
    </source>
</reference>
<evidence type="ECO:0000256" key="3">
    <source>
        <dbReference type="ARBA" id="ARBA00012784"/>
    </source>
</evidence>